<evidence type="ECO:0000256" key="7">
    <source>
        <dbReference type="ARBA" id="ARBA00022968"/>
    </source>
</evidence>
<evidence type="ECO:0000256" key="9">
    <source>
        <dbReference type="ARBA" id="ARBA00023034"/>
    </source>
</evidence>
<dbReference type="PANTHER" id="PTHR48438">
    <property type="entry name" value="ALPHA-(1,3)-FUCOSYLTRANSFERASE C-RELATED"/>
    <property type="match status" value="1"/>
</dbReference>
<gene>
    <name evidence="15" type="ORF">DIATSA_LOCUS4031</name>
</gene>
<evidence type="ECO:0000256" key="3">
    <source>
        <dbReference type="ARBA" id="ARBA00008919"/>
    </source>
</evidence>
<protein>
    <recommendedName>
        <fullName evidence="12">Fucosyltransferase</fullName>
        <ecNumber evidence="12">2.4.1.-</ecNumber>
    </recommendedName>
</protein>
<evidence type="ECO:0000256" key="1">
    <source>
        <dbReference type="ARBA" id="ARBA00004447"/>
    </source>
</evidence>
<reference evidence="15" key="2">
    <citation type="submission" date="2022-10" db="EMBL/GenBank/DDBJ databases">
        <authorList>
            <consortium name="ENA_rothamsted_submissions"/>
            <consortium name="culmorum"/>
            <person name="King R."/>
        </authorList>
    </citation>
    <scope>NUCLEOTIDE SEQUENCE</scope>
</reference>
<evidence type="ECO:0000259" key="13">
    <source>
        <dbReference type="Pfam" id="PF00852"/>
    </source>
</evidence>
<feature type="transmembrane region" description="Helical" evidence="12">
    <location>
        <begin position="7"/>
        <end position="26"/>
    </location>
</feature>
<keyword evidence="4 12" id="KW-0328">Glycosyltransferase</keyword>
<keyword evidence="5 12" id="KW-0808">Transferase</keyword>
<feature type="domain" description="Fucosyltransferase C-terminal" evidence="13">
    <location>
        <begin position="229"/>
        <end position="413"/>
    </location>
</feature>
<evidence type="ECO:0000256" key="8">
    <source>
        <dbReference type="ARBA" id="ARBA00022989"/>
    </source>
</evidence>
<dbReference type="EMBL" id="OU893346">
    <property type="protein sequence ID" value="CAG9786046.1"/>
    <property type="molecule type" value="Genomic_DNA"/>
</dbReference>
<comment type="subcellular location">
    <subcellularLocation>
        <location evidence="1 12">Golgi apparatus</location>
        <location evidence="1 12">Golgi stack membrane</location>
        <topology evidence="1 12">Single-pass type II membrane protein</topology>
    </subcellularLocation>
</comment>
<keyword evidence="9 12" id="KW-0333">Golgi apparatus</keyword>
<name>A0A9N9QYP2_9NEOP</name>
<dbReference type="Proteomes" id="UP001153714">
    <property type="component" value="Chromosome 15"/>
</dbReference>
<dbReference type="InterPro" id="IPR038577">
    <property type="entry name" value="GT10-like_C_sf"/>
</dbReference>
<evidence type="ECO:0000256" key="2">
    <source>
        <dbReference type="ARBA" id="ARBA00004922"/>
    </source>
</evidence>
<dbReference type="InterPro" id="IPR055270">
    <property type="entry name" value="Glyco_tran_10_C"/>
</dbReference>
<evidence type="ECO:0000256" key="11">
    <source>
        <dbReference type="ARBA" id="ARBA00023180"/>
    </source>
</evidence>
<evidence type="ECO:0000256" key="4">
    <source>
        <dbReference type="ARBA" id="ARBA00022676"/>
    </source>
</evidence>
<evidence type="ECO:0000256" key="10">
    <source>
        <dbReference type="ARBA" id="ARBA00023136"/>
    </source>
</evidence>
<keyword evidence="7" id="KW-0735">Signal-anchor</keyword>
<keyword evidence="11" id="KW-0325">Glycoprotein</keyword>
<evidence type="ECO:0000256" key="12">
    <source>
        <dbReference type="RuleBase" id="RU003832"/>
    </source>
</evidence>
<dbReference type="PANTHER" id="PTHR48438:SF1">
    <property type="entry name" value="ALPHA-(1,3)-FUCOSYLTRANSFERASE C-RELATED"/>
    <property type="match status" value="1"/>
</dbReference>
<dbReference type="InterPro" id="IPR001503">
    <property type="entry name" value="Glyco_trans_10"/>
</dbReference>
<dbReference type="Gene3D" id="3.40.50.11660">
    <property type="entry name" value="Glycosyl transferase family 10, C-terminal domain"/>
    <property type="match status" value="1"/>
</dbReference>
<accession>A0A9N9QYP2</accession>
<comment type="pathway">
    <text evidence="2">Protein modification; protein glycosylation.</text>
</comment>
<dbReference type="SUPFAM" id="SSF53756">
    <property type="entry name" value="UDP-Glycosyltransferase/glycogen phosphorylase"/>
    <property type="match status" value="1"/>
</dbReference>
<organism evidence="15 16">
    <name type="scientific">Diatraea saccharalis</name>
    <name type="common">sugarcane borer</name>
    <dbReference type="NCBI Taxonomy" id="40085"/>
    <lineage>
        <taxon>Eukaryota</taxon>
        <taxon>Metazoa</taxon>
        <taxon>Ecdysozoa</taxon>
        <taxon>Arthropoda</taxon>
        <taxon>Hexapoda</taxon>
        <taxon>Insecta</taxon>
        <taxon>Pterygota</taxon>
        <taxon>Neoptera</taxon>
        <taxon>Endopterygota</taxon>
        <taxon>Lepidoptera</taxon>
        <taxon>Glossata</taxon>
        <taxon>Ditrysia</taxon>
        <taxon>Pyraloidea</taxon>
        <taxon>Crambidae</taxon>
        <taxon>Crambinae</taxon>
        <taxon>Diatraea</taxon>
    </lineage>
</organism>
<evidence type="ECO:0000313" key="16">
    <source>
        <dbReference type="Proteomes" id="UP001153714"/>
    </source>
</evidence>
<dbReference type="GO" id="GO:0032580">
    <property type="term" value="C:Golgi cisterna membrane"/>
    <property type="evidence" value="ECO:0007669"/>
    <property type="project" value="UniProtKB-SubCell"/>
</dbReference>
<evidence type="ECO:0000313" key="15">
    <source>
        <dbReference type="EMBL" id="CAG9786046.1"/>
    </source>
</evidence>
<evidence type="ECO:0000256" key="6">
    <source>
        <dbReference type="ARBA" id="ARBA00022692"/>
    </source>
</evidence>
<sequence length="420" mass="49518">MRAILSAKIFFCCSIVTIFFLLYMSIKEFTNRPYSNEQVKQLLERKLETSTFWSDSTSDVKIAKSDFNNTNSAKKQMKYILQWTSARNVPFIYMGVGQEGFNSRNCPHTNCIVTADRNLLGDVKKFDVIAFSGPEVIRMFHRSLPQDRSEKQKYVFASIESSHYYPICSNRLDNFFNWTWTFRLDSEVRWGYMLIKDSNNNTIGPKKIMHWMKLQDMEPISDEFKSKLRTKTKAAAWFVSNCFDKSGRMNYAMDLKKQLGKYGLELDIYGDCGTLTCPRDKQDDCDRMLDKTYYFYLSFENSFSEDYVTEKLLHALRNNVVPVVYGGANYTRFMPNGIYLNAREMGTQKLAAKMNQLISDPEKYADYFKWKRHYTYHSLHESPETDEYCRFCAILNDEQMVKRTSVIKNFRDWWDSPKFC</sequence>
<proteinExistence type="inferred from homology"/>
<dbReference type="InterPro" id="IPR031481">
    <property type="entry name" value="Glyco_tran_10_N"/>
</dbReference>
<dbReference type="AlphaFoldDB" id="A0A9N9QYP2"/>
<dbReference type="GO" id="GO:0008417">
    <property type="term" value="F:fucosyltransferase activity"/>
    <property type="evidence" value="ECO:0007669"/>
    <property type="project" value="InterPro"/>
</dbReference>
<reference evidence="15" key="1">
    <citation type="submission" date="2021-12" db="EMBL/GenBank/DDBJ databases">
        <authorList>
            <person name="King R."/>
        </authorList>
    </citation>
    <scope>NUCLEOTIDE SEQUENCE</scope>
</reference>
<dbReference type="Pfam" id="PF17039">
    <property type="entry name" value="Glyco_tran_10_N"/>
    <property type="match status" value="1"/>
</dbReference>
<evidence type="ECO:0000256" key="5">
    <source>
        <dbReference type="ARBA" id="ARBA00022679"/>
    </source>
</evidence>
<evidence type="ECO:0000259" key="14">
    <source>
        <dbReference type="Pfam" id="PF17039"/>
    </source>
</evidence>
<dbReference type="OrthoDB" id="427096at2759"/>
<dbReference type="Pfam" id="PF00852">
    <property type="entry name" value="Glyco_transf_10"/>
    <property type="match status" value="1"/>
</dbReference>
<dbReference type="EC" id="2.4.1.-" evidence="12"/>
<keyword evidence="6 12" id="KW-0812">Transmembrane</keyword>
<comment type="similarity">
    <text evidence="3 12">Belongs to the glycosyltransferase 10 family.</text>
</comment>
<keyword evidence="10 12" id="KW-0472">Membrane</keyword>
<keyword evidence="8 12" id="KW-1133">Transmembrane helix</keyword>
<feature type="domain" description="Fucosyltransferase N-terminal" evidence="14">
    <location>
        <begin position="76"/>
        <end position="192"/>
    </location>
</feature>
<keyword evidence="16" id="KW-1185">Reference proteome</keyword>